<reference evidence="2" key="1">
    <citation type="journal article" date="2022" name="J Glob Antimicrob Resist">
        <title>Comparative analysis of IMP-4- and OXA-58-containing plasmids of three carbapenemase-producing Acinetobacter ursingii strains in the Netherlands.</title>
        <authorList>
            <person name="Hendrickx A.P.A."/>
            <person name="Schade R.P."/>
            <person name="Landman F."/>
            <person name="Bosch T."/>
            <person name="Schouls L.M."/>
            <person name="van Dijk K."/>
        </authorList>
    </citation>
    <scope>NUCLEOTIDE SEQUENCE</scope>
    <source>
        <strain evidence="2">RIVM_C010761</strain>
    </source>
</reference>
<accession>A0AA46S7Z2</accession>
<evidence type="ECO:0000313" key="3">
    <source>
        <dbReference type="Proteomes" id="UP001164081"/>
    </source>
</evidence>
<sequence>MNLNELQDLINEELQWRKKEIERLWSSMEYFHEDGLGKIHDSIIKAIILLIYSHWEGFIKKTGKIYFKYVSSLGIKTIELNSNFQSFSCKTSINSFISKSSPNNQSWKISDIDHLRNEINNKINSPFYINIDLEKEKSKSIVDTKDNLNTDVFKNIITELGLHLYIAYNNDEDLKIIQNFQTFNKNKTFLHQVLDHTLLSCRNHIAHGNKNNQNKILDQNKLQYLRDFIYLLMNHFRDDIFEFSEQQLFLEANQPARLLYVTQKEVEISNNIQNIIRNYQQINIIGIPQPDTAQIPIIINTKPSLFSRIKNFFQRV</sequence>
<dbReference type="EMBL" id="CP089044">
    <property type="protein sequence ID" value="UYF76527.1"/>
    <property type="molecule type" value="Genomic_DNA"/>
</dbReference>
<dbReference type="Pfam" id="PF18737">
    <property type="entry name" value="HEPN_MAE_28990"/>
    <property type="match status" value="1"/>
</dbReference>
<dbReference type="RefSeq" id="WP_263503721.1">
    <property type="nucleotide sequence ID" value="NZ_CP089044.1"/>
</dbReference>
<dbReference type="InterPro" id="IPR040788">
    <property type="entry name" value="HEPN_MAE_28990"/>
</dbReference>
<evidence type="ECO:0000259" key="1">
    <source>
        <dbReference type="Pfam" id="PF18737"/>
    </source>
</evidence>
<proteinExistence type="predicted"/>
<organism evidence="2 3">
    <name type="scientific">Acinetobacter ursingii</name>
    <dbReference type="NCBI Taxonomy" id="108980"/>
    <lineage>
        <taxon>Bacteria</taxon>
        <taxon>Pseudomonadati</taxon>
        <taxon>Pseudomonadota</taxon>
        <taxon>Gammaproteobacteria</taxon>
        <taxon>Moraxellales</taxon>
        <taxon>Moraxellaceae</taxon>
        <taxon>Acinetobacter</taxon>
    </lineage>
</organism>
<evidence type="ECO:0000313" key="2">
    <source>
        <dbReference type="EMBL" id="UYF76527.1"/>
    </source>
</evidence>
<dbReference type="Proteomes" id="UP001164081">
    <property type="component" value="Chromosome"/>
</dbReference>
<gene>
    <name evidence="2" type="ORF">LSO58_06540</name>
</gene>
<protein>
    <recommendedName>
        <fullName evidence="1">MAE-28990/MAE-18760-like HEPN domain-containing protein</fullName>
    </recommendedName>
</protein>
<name>A0AA46S7Z2_9GAMM</name>
<dbReference type="AlphaFoldDB" id="A0AA46S7Z2"/>
<feature type="domain" description="MAE-28990/MAE-18760-like HEPN" evidence="1">
    <location>
        <begin position="8"/>
        <end position="246"/>
    </location>
</feature>